<reference evidence="1 2" key="1">
    <citation type="journal article" date="2015" name="Genome Biol. Evol.">
        <title>The genome of winter moth (Operophtera brumata) provides a genomic perspective on sexual dimorphism and phenology.</title>
        <authorList>
            <person name="Derks M.F."/>
            <person name="Smit S."/>
            <person name="Salis L."/>
            <person name="Schijlen E."/>
            <person name="Bossers A."/>
            <person name="Mateman C."/>
            <person name="Pijl A.S."/>
            <person name="de Ridder D."/>
            <person name="Groenen M.A."/>
            <person name="Visser M.E."/>
            <person name="Megens H.J."/>
        </authorList>
    </citation>
    <scope>NUCLEOTIDE SEQUENCE [LARGE SCALE GENOMIC DNA]</scope>
    <source>
        <strain evidence="1">WM2013NL</strain>
        <tissue evidence="1">Head and thorax</tissue>
    </source>
</reference>
<organism evidence="1 2">
    <name type="scientific">Operophtera brumata</name>
    <name type="common">Winter moth</name>
    <name type="synonym">Phalaena brumata</name>
    <dbReference type="NCBI Taxonomy" id="104452"/>
    <lineage>
        <taxon>Eukaryota</taxon>
        <taxon>Metazoa</taxon>
        <taxon>Ecdysozoa</taxon>
        <taxon>Arthropoda</taxon>
        <taxon>Hexapoda</taxon>
        <taxon>Insecta</taxon>
        <taxon>Pterygota</taxon>
        <taxon>Neoptera</taxon>
        <taxon>Endopterygota</taxon>
        <taxon>Lepidoptera</taxon>
        <taxon>Glossata</taxon>
        <taxon>Ditrysia</taxon>
        <taxon>Geometroidea</taxon>
        <taxon>Geometridae</taxon>
        <taxon>Larentiinae</taxon>
        <taxon>Operophtera</taxon>
    </lineage>
</organism>
<dbReference type="AlphaFoldDB" id="A0A0L7KZ70"/>
<protein>
    <submittedName>
        <fullName evidence="1">Uncharacterized protein</fullName>
    </submittedName>
</protein>
<evidence type="ECO:0000313" key="1">
    <source>
        <dbReference type="EMBL" id="KOB68319.1"/>
    </source>
</evidence>
<dbReference type="Pfam" id="PF14223">
    <property type="entry name" value="Retrotran_gag_2"/>
    <property type="match status" value="1"/>
</dbReference>
<proteinExistence type="predicted"/>
<sequence length="111" mass="12673">MLKNRDGYPVWKFKTKMLLLHEELWSSISGYESSDKTSLEHRLRKNQKALSKISLTVDGSAISYVRTAKTATEAWYALQKHMKTQDLDDIGKKIDDCSLAAIILGGRWLDI</sequence>
<comment type="caution">
    <text evidence="1">The sequence shown here is derived from an EMBL/GenBank/DDBJ whole genome shotgun (WGS) entry which is preliminary data.</text>
</comment>
<evidence type="ECO:0000313" key="2">
    <source>
        <dbReference type="Proteomes" id="UP000037510"/>
    </source>
</evidence>
<dbReference type="EMBL" id="JTDY01004295">
    <property type="protein sequence ID" value="KOB68319.1"/>
    <property type="molecule type" value="Genomic_DNA"/>
</dbReference>
<gene>
    <name evidence="1" type="ORF">OBRU01_15738</name>
</gene>
<accession>A0A0L7KZ70</accession>
<name>A0A0L7KZ70_OPEBR</name>
<dbReference type="Proteomes" id="UP000037510">
    <property type="component" value="Unassembled WGS sequence"/>
</dbReference>
<keyword evidence="2" id="KW-1185">Reference proteome</keyword>